<sequence length="349" mass="40557">MSGEERRNDGGAPGGGGGGERRPYRAPTSFNCDEVGHYANQCPHRNRRPYSSARPSTSADSRRSRSPRRYDHWHRTSPSKDAEMRAQVAEMGWNYAIMKEHYDMERKHKEEKARRKQEKEEAKRLEVEEKERQERKAKKKMEKLRKEAEQRAELSKDLRMQMKMDMFQLRDVMREEFVEQIREVMLPKRKREPETHFEGSPPMELPPKRTPKRGVLKLVKLCARLTRSKAKGAKKPGLAKKGTPVKTPLSGRKAVKTKTPVAKSTTAKGPLVRIRYMNRTMKELKDLDATELKRICKEVGVHYDKKVNAIFDIAEHRARLNFREEQPAEEAIMPVESETSEVPPEEELE</sequence>
<organism evidence="3 4">
    <name type="scientific">Chara braunii</name>
    <name type="common">Braun's stonewort</name>
    <dbReference type="NCBI Taxonomy" id="69332"/>
    <lineage>
        <taxon>Eukaryota</taxon>
        <taxon>Viridiplantae</taxon>
        <taxon>Streptophyta</taxon>
        <taxon>Charophyceae</taxon>
        <taxon>Charales</taxon>
        <taxon>Characeae</taxon>
        <taxon>Chara</taxon>
    </lineage>
</organism>
<feature type="region of interest" description="Disordered" evidence="1">
    <location>
        <begin position="324"/>
        <end position="349"/>
    </location>
</feature>
<feature type="region of interest" description="Disordered" evidence="1">
    <location>
        <begin position="229"/>
        <end position="264"/>
    </location>
</feature>
<feature type="compositionally biased region" description="Basic and acidic residues" evidence="1">
    <location>
        <begin position="106"/>
        <end position="134"/>
    </location>
</feature>
<dbReference type="SUPFAM" id="SSF57756">
    <property type="entry name" value="Retrovirus zinc finger-like domains"/>
    <property type="match status" value="1"/>
</dbReference>
<reference evidence="3 4" key="1">
    <citation type="journal article" date="2018" name="Cell">
        <title>The Chara Genome: Secondary Complexity and Implications for Plant Terrestrialization.</title>
        <authorList>
            <person name="Nishiyama T."/>
            <person name="Sakayama H."/>
            <person name="Vries J.D."/>
            <person name="Buschmann H."/>
            <person name="Saint-Marcoux D."/>
            <person name="Ullrich K.K."/>
            <person name="Haas F.B."/>
            <person name="Vanderstraeten L."/>
            <person name="Becker D."/>
            <person name="Lang D."/>
            <person name="Vosolsobe S."/>
            <person name="Rombauts S."/>
            <person name="Wilhelmsson P.K.I."/>
            <person name="Janitza P."/>
            <person name="Kern R."/>
            <person name="Heyl A."/>
            <person name="Rumpler F."/>
            <person name="Villalobos L.I.A.C."/>
            <person name="Clay J.M."/>
            <person name="Skokan R."/>
            <person name="Toyoda A."/>
            <person name="Suzuki Y."/>
            <person name="Kagoshima H."/>
            <person name="Schijlen E."/>
            <person name="Tajeshwar N."/>
            <person name="Catarino B."/>
            <person name="Hetherington A.J."/>
            <person name="Saltykova A."/>
            <person name="Bonnot C."/>
            <person name="Breuninger H."/>
            <person name="Symeonidi A."/>
            <person name="Radhakrishnan G.V."/>
            <person name="Van Nieuwerburgh F."/>
            <person name="Deforce D."/>
            <person name="Chang C."/>
            <person name="Karol K.G."/>
            <person name="Hedrich R."/>
            <person name="Ulvskov P."/>
            <person name="Glockner G."/>
            <person name="Delwiche C.F."/>
            <person name="Petrasek J."/>
            <person name="Van de Peer Y."/>
            <person name="Friml J."/>
            <person name="Beilby M."/>
            <person name="Dolan L."/>
            <person name="Kohara Y."/>
            <person name="Sugano S."/>
            <person name="Fujiyama A."/>
            <person name="Delaux P.-M."/>
            <person name="Quint M."/>
            <person name="TheiBen G."/>
            <person name="Hagemann M."/>
            <person name="Harholt J."/>
            <person name="Dunand C."/>
            <person name="Zachgo S."/>
            <person name="Langdale J."/>
            <person name="Maumus F."/>
            <person name="Straeten D.V.D."/>
            <person name="Gould S.B."/>
            <person name="Rensing S.A."/>
        </authorList>
    </citation>
    <scope>NUCLEOTIDE SEQUENCE [LARGE SCALE GENOMIC DNA]</scope>
    <source>
        <strain evidence="3 4">S276</strain>
    </source>
</reference>
<proteinExistence type="predicted"/>
<dbReference type="EMBL" id="BFEA01000041">
    <property type="protein sequence ID" value="GBG63636.1"/>
    <property type="molecule type" value="Genomic_DNA"/>
</dbReference>
<feature type="region of interest" description="Disordered" evidence="1">
    <location>
        <begin position="191"/>
        <end position="210"/>
    </location>
</feature>
<evidence type="ECO:0000313" key="3">
    <source>
        <dbReference type="EMBL" id="GBG63636.1"/>
    </source>
</evidence>
<feature type="compositionally biased region" description="Basic residues" evidence="1">
    <location>
        <begin position="229"/>
        <end position="238"/>
    </location>
</feature>
<dbReference type="Pfam" id="PF00098">
    <property type="entry name" value="zf-CCHC"/>
    <property type="match status" value="1"/>
</dbReference>
<dbReference type="GO" id="GO:0008270">
    <property type="term" value="F:zinc ion binding"/>
    <property type="evidence" value="ECO:0007669"/>
    <property type="project" value="InterPro"/>
</dbReference>
<feature type="domain" description="CCHC-type" evidence="2">
    <location>
        <begin position="30"/>
        <end position="44"/>
    </location>
</feature>
<feature type="region of interest" description="Disordered" evidence="1">
    <location>
        <begin position="106"/>
        <end position="144"/>
    </location>
</feature>
<evidence type="ECO:0000256" key="1">
    <source>
        <dbReference type="SAM" id="MobiDB-lite"/>
    </source>
</evidence>
<dbReference type="Gramene" id="GBG63636">
    <property type="protein sequence ID" value="GBG63636"/>
    <property type="gene ID" value="CBR_g38947"/>
</dbReference>
<dbReference type="Gene3D" id="4.10.60.10">
    <property type="entry name" value="Zinc finger, CCHC-type"/>
    <property type="match status" value="1"/>
</dbReference>
<evidence type="ECO:0000313" key="4">
    <source>
        <dbReference type="Proteomes" id="UP000265515"/>
    </source>
</evidence>
<feature type="compositionally biased region" description="Low complexity" evidence="1">
    <location>
        <begin position="50"/>
        <end position="59"/>
    </location>
</feature>
<keyword evidence="4" id="KW-1185">Reference proteome</keyword>
<dbReference type="InterPro" id="IPR036875">
    <property type="entry name" value="Znf_CCHC_sf"/>
</dbReference>
<dbReference type="GO" id="GO:0003676">
    <property type="term" value="F:nucleic acid binding"/>
    <property type="evidence" value="ECO:0007669"/>
    <property type="project" value="InterPro"/>
</dbReference>
<evidence type="ECO:0000259" key="2">
    <source>
        <dbReference type="Pfam" id="PF00098"/>
    </source>
</evidence>
<dbReference type="Proteomes" id="UP000265515">
    <property type="component" value="Unassembled WGS sequence"/>
</dbReference>
<gene>
    <name evidence="3" type="ORF">CBR_g38947</name>
</gene>
<accession>A0A388K0U1</accession>
<protein>
    <recommendedName>
        <fullName evidence="2">CCHC-type domain-containing protein</fullName>
    </recommendedName>
</protein>
<feature type="region of interest" description="Disordered" evidence="1">
    <location>
        <begin position="1"/>
        <end position="81"/>
    </location>
</feature>
<dbReference type="AlphaFoldDB" id="A0A388K0U1"/>
<comment type="caution">
    <text evidence="3">The sequence shown here is derived from an EMBL/GenBank/DDBJ whole genome shotgun (WGS) entry which is preliminary data.</text>
</comment>
<dbReference type="InterPro" id="IPR001878">
    <property type="entry name" value="Znf_CCHC"/>
</dbReference>
<feature type="compositionally biased region" description="Basic and acidic residues" evidence="1">
    <location>
        <begin position="60"/>
        <end position="81"/>
    </location>
</feature>
<name>A0A388K0U1_CHABU</name>